<dbReference type="PANTHER" id="PTHR10579:SF43">
    <property type="entry name" value="ZINC FINGER (C3HC4-TYPE RING FINGER) FAMILY PROTEIN"/>
    <property type="match status" value="1"/>
</dbReference>
<keyword evidence="2" id="KW-1133">Transmembrane helix</keyword>
<evidence type="ECO:0000313" key="4">
    <source>
        <dbReference type="EMBL" id="TWU43969.1"/>
    </source>
</evidence>
<dbReference type="InterPro" id="IPR002035">
    <property type="entry name" value="VWF_A"/>
</dbReference>
<evidence type="ECO:0000259" key="3">
    <source>
        <dbReference type="PROSITE" id="PS50234"/>
    </source>
</evidence>
<feature type="domain" description="VWFA" evidence="3">
    <location>
        <begin position="765"/>
        <end position="939"/>
    </location>
</feature>
<dbReference type="RefSeq" id="WP_146599011.1">
    <property type="nucleotide sequence ID" value="NZ_SJPY01000002.1"/>
</dbReference>
<evidence type="ECO:0000256" key="1">
    <source>
        <dbReference type="SAM" id="MobiDB-lite"/>
    </source>
</evidence>
<dbReference type="Pfam" id="PF12450">
    <property type="entry name" value="vWF_A"/>
    <property type="match status" value="1"/>
</dbReference>
<dbReference type="PANTHER" id="PTHR10579">
    <property type="entry name" value="CALCIUM-ACTIVATED CHLORIDE CHANNEL REGULATOR"/>
    <property type="match status" value="1"/>
</dbReference>
<dbReference type="OrthoDB" id="9805121at2"/>
<feature type="compositionally biased region" description="Acidic residues" evidence="1">
    <location>
        <begin position="512"/>
        <end position="523"/>
    </location>
</feature>
<feature type="region of interest" description="Disordered" evidence="1">
    <location>
        <begin position="219"/>
        <end position="268"/>
    </location>
</feature>
<name>A0A5C6E9Z0_9BACT</name>
<dbReference type="PROSITE" id="PS50234">
    <property type="entry name" value="VWFA"/>
    <property type="match status" value="1"/>
</dbReference>
<dbReference type="SMART" id="SM00327">
    <property type="entry name" value="VWA"/>
    <property type="match status" value="1"/>
</dbReference>
<feature type="compositionally biased region" description="Polar residues" evidence="1">
    <location>
        <begin position="226"/>
        <end position="243"/>
    </location>
</feature>
<dbReference type="EMBL" id="SJPY01000002">
    <property type="protein sequence ID" value="TWU43969.1"/>
    <property type="molecule type" value="Genomic_DNA"/>
</dbReference>
<organism evidence="4 5">
    <name type="scientific">Novipirellula aureliae</name>
    <dbReference type="NCBI Taxonomy" id="2527966"/>
    <lineage>
        <taxon>Bacteria</taxon>
        <taxon>Pseudomonadati</taxon>
        <taxon>Planctomycetota</taxon>
        <taxon>Planctomycetia</taxon>
        <taxon>Pirellulales</taxon>
        <taxon>Pirellulaceae</taxon>
        <taxon>Novipirellula</taxon>
    </lineage>
</organism>
<feature type="compositionally biased region" description="Polar residues" evidence="1">
    <location>
        <begin position="623"/>
        <end position="637"/>
    </location>
</feature>
<reference evidence="4 5" key="1">
    <citation type="submission" date="2019-02" db="EMBL/GenBank/DDBJ databases">
        <title>Deep-cultivation of Planctomycetes and their phenomic and genomic characterization uncovers novel biology.</title>
        <authorList>
            <person name="Wiegand S."/>
            <person name="Jogler M."/>
            <person name="Boedeker C."/>
            <person name="Pinto D."/>
            <person name="Vollmers J."/>
            <person name="Rivas-Marin E."/>
            <person name="Kohn T."/>
            <person name="Peeters S.H."/>
            <person name="Heuer A."/>
            <person name="Rast P."/>
            <person name="Oberbeckmann S."/>
            <person name="Bunk B."/>
            <person name="Jeske O."/>
            <person name="Meyerdierks A."/>
            <person name="Storesund J.E."/>
            <person name="Kallscheuer N."/>
            <person name="Luecker S."/>
            <person name="Lage O.M."/>
            <person name="Pohl T."/>
            <person name="Merkel B.J."/>
            <person name="Hornburger P."/>
            <person name="Mueller R.-W."/>
            <person name="Bruemmer F."/>
            <person name="Labrenz M."/>
            <person name="Spormann A.M."/>
            <person name="Op Den Camp H."/>
            <person name="Overmann J."/>
            <person name="Amann R."/>
            <person name="Jetten M.S.M."/>
            <person name="Mascher T."/>
            <person name="Medema M.H."/>
            <person name="Devos D.P."/>
            <person name="Kaster A.-K."/>
            <person name="Ovreas L."/>
            <person name="Rohde M."/>
            <person name="Galperin M.Y."/>
            <person name="Jogler C."/>
        </authorList>
    </citation>
    <scope>NUCLEOTIDE SEQUENCE [LARGE SCALE GENOMIC DNA]</scope>
    <source>
        <strain evidence="4 5">Q31b</strain>
    </source>
</reference>
<gene>
    <name evidence="4" type="ORF">Q31b_15030</name>
</gene>
<dbReference type="InterPro" id="IPR021908">
    <property type="entry name" value="YfbK_C"/>
</dbReference>
<dbReference type="Proteomes" id="UP000315471">
    <property type="component" value="Unassembled WGS sequence"/>
</dbReference>
<protein>
    <submittedName>
        <fullName evidence="4">von Willebrand factor</fullName>
    </submittedName>
</protein>
<evidence type="ECO:0000256" key="2">
    <source>
        <dbReference type="SAM" id="Phobius"/>
    </source>
</evidence>
<dbReference type="Gene3D" id="3.40.50.410">
    <property type="entry name" value="von Willebrand factor, type A domain"/>
    <property type="match status" value="1"/>
</dbReference>
<feature type="compositionally biased region" description="Low complexity" evidence="1">
    <location>
        <begin position="541"/>
        <end position="557"/>
    </location>
</feature>
<dbReference type="SUPFAM" id="SSF53300">
    <property type="entry name" value="vWA-like"/>
    <property type="match status" value="1"/>
</dbReference>
<dbReference type="InterPro" id="IPR051266">
    <property type="entry name" value="CLCR"/>
</dbReference>
<dbReference type="Pfam" id="PF13519">
    <property type="entry name" value="VWA_2"/>
    <property type="match status" value="1"/>
</dbReference>
<dbReference type="AlphaFoldDB" id="A0A5C6E9Z0"/>
<accession>A0A5C6E9Z0</accession>
<proteinExistence type="predicted"/>
<dbReference type="InterPro" id="IPR036465">
    <property type="entry name" value="vWFA_dom_sf"/>
</dbReference>
<feature type="transmembrane region" description="Helical" evidence="2">
    <location>
        <begin position="118"/>
        <end position="139"/>
    </location>
</feature>
<dbReference type="InterPro" id="IPR022156">
    <property type="entry name" value="Uncharacterised_YfbK_N"/>
</dbReference>
<feature type="region of interest" description="Disordered" evidence="1">
    <location>
        <begin position="1028"/>
        <end position="1047"/>
    </location>
</feature>
<evidence type="ECO:0000313" key="5">
    <source>
        <dbReference type="Proteomes" id="UP000315471"/>
    </source>
</evidence>
<dbReference type="Pfam" id="PF12034">
    <property type="entry name" value="YfbK_C"/>
    <property type="match status" value="1"/>
</dbReference>
<keyword evidence="2" id="KW-0812">Transmembrane</keyword>
<feature type="region of interest" description="Disordered" evidence="1">
    <location>
        <begin position="510"/>
        <end position="644"/>
    </location>
</feature>
<keyword evidence="5" id="KW-1185">Reference proteome</keyword>
<comment type="caution">
    <text evidence="4">The sequence shown here is derived from an EMBL/GenBank/DDBJ whole genome shotgun (WGS) entry which is preliminary data.</text>
</comment>
<sequence>MNEKTNYPSLDPELEARIVALVLGEVSDLEREQLERLIAQRPELASYQADIQALHGLLRDVASGHFADPNEDWKLPTEKRDAILSAIDGESPSMPALQLADGLADRGHSKTRRWLTSIAKIAAVFCVVGFFGCMMFPNLGRRPMASSPQLSGGTTIIHDFHNDRATEKEVDEERQWSFDSEPSVLRGWMASSDDAVANEAAPENELAFMSALSSIRESLDGKTRLPTPSSRYDDVSSPTSSAEPPSDGIMSNRPGRGASGSGPVGLSERSDNLEHKLELGDRDGDIGRVAGRFAGGWMEEAGEAVTVDLPELEDLGSLAAGQWQSQSQREGTDANLRFSDDGMNDSQILMGGIAGKAEGVEYGDGLRGGGVGGGGGGYAARQSPPNVSKPEAGKDLEQLYVGSEVVRDHKEETVKERIVGERKRDGNADAQAHLEPAFQHPDEERWQDMSSRRIDASGTIELLMELGDKDLERDERVNQPADKGFASGTIPNAADEKTALGNKLSRLKSDKEVEEDFEMEEETLAIPGLSRTPNVSRLFRSVSPPTTQPSSPKQPAPIMGTALGLTDRVSKKERAGQQSSEGQVPLEGPAGVTSNTVVPRYSLNAENDSRYVPMNDKGKPSESLGSQSLADSTWDGKQSQDGRDILMDDSESFDFDEVQKLAIPVGLEEQKAQEEAFSTFSLHVSDVSFKLARAALASGTWPEPAKIRIEEFVNAFDYGDPMPRQDEKVACRVEQSAHPFLQQRNLLRVSMRTAAAGRASNTPLRLTLLLDNSGSMERIDRQQTVRRAFALLAAQLKPIDQVTLISFARQPRLLADKVSGSESKQMVELIENLPSEGGTNIEAALQLAFEKAREQQVAGAQNRIILLTDGAVNLGNANPQRLSQMIEAMRGAGIAFDAAGISAEGLNDEILEALTRKGDGRYYLLDSLEATEDGFARQIAGALRPSAKNVKVQVEFNPKRVGRYKLLGFEKHRLKTEDFRNDEVDAAEMAAAEAGVAMYQFEALPDGEGDVGSVSVRFRDLSTGQMTENRWPIPYEPDAPRPDQSSPSLRIATTAALLAARLRGDAVGATVDMKTLSNLIAGLPDRDRNVDRVGQLQQMIEQARQLSGK</sequence>
<keyword evidence="2" id="KW-0472">Membrane</keyword>